<dbReference type="PANTHER" id="PTHR22504:SF0">
    <property type="entry name" value="REPRESSOR OF RNA POLYMERASE III TRANSCRIPTION MAF1 HOMOLOG"/>
    <property type="match status" value="1"/>
</dbReference>
<dbReference type="Gene3D" id="3.40.1000.50">
    <property type="entry name" value="Repressor of RNA polymerase III transcription Maf1"/>
    <property type="match status" value="1"/>
</dbReference>
<dbReference type="GO" id="GO:0000994">
    <property type="term" value="F:RNA polymerase III core binding"/>
    <property type="evidence" value="ECO:0007669"/>
    <property type="project" value="TreeGrafter"/>
</dbReference>
<organism evidence="2">
    <name type="scientific">Zooxanthella nutricula</name>
    <dbReference type="NCBI Taxonomy" id="1333877"/>
    <lineage>
        <taxon>Eukaryota</taxon>
        <taxon>Sar</taxon>
        <taxon>Alveolata</taxon>
        <taxon>Dinophyceae</taxon>
        <taxon>Peridiniales</taxon>
        <taxon>Peridiniales incertae sedis</taxon>
        <taxon>Zooxanthella</taxon>
    </lineage>
</organism>
<dbReference type="GO" id="GO:0005634">
    <property type="term" value="C:nucleus"/>
    <property type="evidence" value="ECO:0007669"/>
    <property type="project" value="TreeGrafter"/>
</dbReference>
<dbReference type="AlphaFoldDB" id="A0A7S2VL93"/>
<gene>
    <name evidence="2" type="ORF">BRAN1462_LOCUS55348</name>
</gene>
<dbReference type="GO" id="GO:0016480">
    <property type="term" value="P:negative regulation of transcription by RNA polymerase III"/>
    <property type="evidence" value="ECO:0007669"/>
    <property type="project" value="InterPro"/>
</dbReference>
<dbReference type="PANTHER" id="PTHR22504">
    <property type="entry name" value="REPRESSOR OF RNA POLYMERASE III TRANSCRIPTION MAF1"/>
    <property type="match status" value="1"/>
</dbReference>
<feature type="region of interest" description="Disordered" evidence="1">
    <location>
        <begin position="221"/>
        <end position="276"/>
    </location>
</feature>
<protein>
    <recommendedName>
        <fullName evidence="3">Repressor of RNA polymerase III transcription</fullName>
    </recommendedName>
</protein>
<dbReference type="InterPro" id="IPR015257">
    <property type="entry name" value="Maf1"/>
</dbReference>
<evidence type="ECO:0008006" key="3">
    <source>
        <dbReference type="Google" id="ProtNLM"/>
    </source>
</evidence>
<accession>A0A7S2VL93</accession>
<name>A0A7S2VL93_9DINO</name>
<dbReference type="InterPro" id="IPR038564">
    <property type="entry name" value="Maf1_sf"/>
</dbReference>
<sequence length="276" mass="28956">MAGALGSGGGADFLGGAGGAAVGGALPLPRKTCAGALVDHPQLAQLSAMLKAIDAGDRIVKGRVELFCCSRRSLTQRAQQDLQRRAPETITDSPLGPLSTDSAQNLLANLRALLSLLYVHYDCSNITPNDFERCEDKHTVVATINHSLAAVVDRVHRGFLAEFWQVIQDAFDLVGSDVYAFRPTSGSLELSENALTSLHYFLVDQLKGRILFIGCVTKSRGAARGGADSDSDVVLSHDSSASSARSGQGSGSDMGESLQEGEIAFSDGSGDDGMLD</sequence>
<reference evidence="2" key="1">
    <citation type="submission" date="2021-01" db="EMBL/GenBank/DDBJ databases">
        <authorList>
            <person name="Corre E."/>
            <person name="Pelletier E."/>
            <person name="Niang G."/>
            <person name="Scheremetjew M."/>
            <person name="Finn R."/>
            <person name="Kale V."/>
            <person name="Holt S."/>
            <person name="Cochrane G."/>
            <person name="Meng A."/>
            <person name="Brown T."/>
            <person name="Cohen L."/>
        </authorList>
    </citation>
    <scope>NUCLEOTIDE SEQUENCE</scope>
    <source>
        <strain evidence="2">RCC3387</strain>
    </source>
</reference>
<dbReference type="EMBL" id="HBGW01087353">
    <property type="protein sequence ID" value="CAD9637526.1"/>
    <property type="molecule type" value="Transcribed_RNA"/>
</dbReference>
<feature type="compositionally biased region" description="Low complexity" evidence="1">
    <location>
        <begin position="232"/>
        <end position="253"/>
    </location>
</feature>
<evidence type="ECO:0000313" key="2">
    <source>
        <dbReference type="EMBL" id="CAD9637526.1"/>
    </source>
</evidence>
<evidence type="ECO:0000256" key="1">
    <source>
        <dbReference type="SAM" id="MobiDB-lite"/>
    </source>
</evidence>
<proteinExistence type="predicted"/>
<dbReference type="Pfam" id="PF09174">
    <property type="entry name" value="Maf1"/>
    <property type="match status" value="1"/>
</dbReference>